<feature type="compositionally biased region" description="Basic residues" evidence="1">
    <location>
        <begin position="29"/>
        <end position="45"/>
    </location>
</feature>
<evidence type="ECO:0000256" key="1">
    <source>
        <dbReference type="SAM" id="MobiDB-lite"/>
    </source>
</evidence>
<dbReference type="AlphaFoldDB" id="A0A0F7S307"/>
<feature type="region of interest" description="Disordered" evidence="1">
    <location>
        <begin position="185"/>
        <end position="261"/>
    </location>
</feature>
<protein>
    <submittedName>
        <fullName evidence="3">Uncharacterized protein</fullName>
    </submittedName>
</protein>
<sequence length="446" mass="47017">MSHSETSSQAPSLVLVAPMPRRPIALVARRHHHHHHSSAHSRSRSSRTVSSSGIKPIDEATTLLERAVSPSQSNVAAAGAASVRMVGHPYSRARTPSNATSLSNPVSPAAAALAGVTGWPLGLGISPVSPPPRSRTASREGLASRPLSRLSSRDSAPLSSSMTLSSIDAPSSLETIPDTVAANAEERADESNQVDEPMMSPALVSPPIRSVAAVMDLERTPTKSKRRGHQRAEIDDDDKEPRSTPTIGAASPTQQQGLTLSPTSPMERRITAAASASAQLPLSLSSPTSLPAAVAESQTSPRRLDAMVAASVAASPCLSESQSRSPSASPSPCPSPAFDSLLDLQPASKHAEEPRKMGLLPLPSSPIPRKMTRNPFERYLNVDTRQGASCTLHARLAMAMGRGVKQFCSVLETMETQVEDADHVMGERGLSPELVCRAEVGVDMEE</sequence>
<name>A0A0F7S307_9BASI</name>
<dbReference type="EMBL" id="CCFA01001490">
    <property type="protein sequence ID" value="CDW97287.1"/>
    <property type="molecule type" value="Genomic_DNA"/>
</dbReference>
<organism evidence="3 4">
    <name type="scientific">Sporisorium scitamineum</name>
    <dbReference type="NCBI Taxonomy" id="49012"/>
    <lineage>
        <taxon>Eukaryota</taxon>
        <taxon>Fungi</taxon>
        <taxon>Dikarya</taxon>
        <taxon>Basidiomycota</taxon>
        <taxon>Ustilaginomycotina</taxon>
        <taxon>Ustilaginomycetes</taxon>
        <taxon>Ustilaginales</taxon>
        <taxon>Ustilaginaceae</taxon>
        <taxon>Sporisorium</taxon>
    </lineage>
</organism>
<evidence type="ECO:0000313" key="2">
    <source>
        <dbReference type="EMBL" id="CDU25819.1"/>
    </source>
</evidence>
<keyword evidence="4" id="KW-1185">Reference proteome</keyword>
<dbReference type="Proteomes" id="UP000242770">
    <property type="component" value="Unassembled WGS sequence"/>
</dbReference>
<reference evidence="4" key="1">
    <citation type="submission" date="2014-06" db="EMBL/GenBank/DDBJ databases">
        <authorList>
            <person name="Berkman P.J."/>
        </authorList>
    </citation>
    <scope>NUCLEOTIDE SEQUENCE [LARGE SCALE GENOMIC DNA]</scope>
</reference>
<proteinExistence type="predicted"/>
<feature type="compositionally biased region" description="Low complexity" evidence="1">
    <location>
        <begin position="143"/>
        <end position="166"/>
    </location>
</feature>
<dbReference type="OrthoDB" id="2553720at2759"/>
<reference evidence="3" key="2">
    <citation type="submission" date="2014-06" db="EMBL/GenBank/DDBJ databases">
        <authorList>
            <person name="Berkman J.Paul."/>
        </authorList>
    </citation>
    <scope>NUCLEOTIDE SEQUENCE [LARGE SCALE GENOMIC DNA]</scope>
</reference>
<feature type="region of interest" description="Disordered" evidence="1">
    <location>
        <begin position="319"/>
        <end position="372"/>
    </location>
</feature>
<reference evidence="2" key="3">
    <citation type="submission" date="2014-06" db="EMBL/GenBank/DDBJ databases">
        <authorList>
            <person name="Ju J."/>
            <person name="Zhang J."/>
        </authorList>
    </citation>
    <scope>NUCLEOTIDE SEQUENCE</scope>
    <source>
        <strain evidence="2">SscI8</strain>
    </source>
</reference>
<feature type="region of interest" description="Disordered" evidence="1">
    <location>
        <begin position="29"/>
        <end position="53"/>
    </location>
</feature>
<feature type="compositionally biased region" description="Low complexity" evidence="1">
    <location>
        <begin position="319"/>
        <end position="328"/>
    </location>
</feature>
<dbReference type="EMBL" id="LK056691">
    <property type="protein sequence ID" value="CDU25819.1"/>
    <property type="molecule type" value="Genomic_DNA"/>
</dbReference>
<feature type="compositionally biased region" description="Polar residues" evidence="1">
    <location>
        <begin position="243"/>
        <end position="261"/>
    </location>
</feature>
<feature type="region of interest" description="Disordered" evidence="1">
    <location>
        <begin position="127"/>
        <end position="173"/>
    </location>
</feature>
<evidence type="ECO:0000313" key="4">
    <source>
        <dbReference type="Proteomes" id="UP000242770"/>
    </source>
</evidence>
<evidence type="ECO:0000313" key="3">
    <source>
        <dbReference type="EMBL" id="CDW97287.1"/>
    </source>
</evidence>
<gene>
    <name evidence="3" type="primary">SSCI27710.1</name>
    <name evidence="2" type="ORF">SPSC_05990</name>
</gene>
<accession>A0A0F7S307</accession>